<protein>
    <submittedName>
        <fullName evidence="1">27213_t:CDS:1</fullName>
    </submittedName>
</protein>
<organism evidence="1 2">
    <name type="scientific">Racocetra persica</name>
    <dbReference type="NCBI Taxonomy" id="160502"/>
    <lineage>
        <taxon>Eukaryota</taxon>
        <taxon>Fungi</taxon>
        <taxon>Fungi incertae sedis</taxon>
        <taxon>Mucoromycota</taxon>
        <taxon>Glomeromycotina</taxon>
        <taxon>Glomeromycetes</taxon>
        <taxon>Diversisporales</taxon>
        <taxon>Gigasporaceae</taxon>
        <taxon>Racocetra</taxon>
    </lineage>
</organism>
<dbReference type="Proteomes" id="UP000789920">
    <property type="component" value="Unassembled WGS sequence"/>
</dbReference>
<comment type="caution">
    <text evidence="1">The sequence shown here is derived from an EMBL/GenBank/DDBJ whole genome shotgun (WGS) entry which is preliminary data.</text>
</comment>
<keyword evidence="2" id="KW-1185">Reference proteome</keyword>
<name>A0ACA9PY03_9GLOM</name>
<dbReference type="EMBL" id="CAJVQC010023186">
    <property type="protein sequence ID" value="CAG8721211.1"/>
    <property type="molecule type" value="Genomic_DNA"/>
</dbReference>
<reference evidence="1" key="1">
    <citation type="submission" date="2021-06" db="EMBL/GenBank/DDBJ databases">
        <authorList>
            <person name="Kallberg Y."/>
            <person name="Tangrot J."/>
            <person name="Rosling A."/>
        </authorList>
    </citation>
    <scope>NUCLEOTIDE SEQUENCE</scope>
    <source>
        <strain evidence="1">MA461A</strain>
    </source>
</reference>
<feature type="non-terminal residue" evidence="1">
    <location>
        <position position="1"/>
    </location>
</feature>
<proteinExistence type="predicted"/>
<evidence type="ECO:0000313" key="2">
    <source>
        <dbReference type="Proteomes" id="UP000789920"/>
    </source>
</evidence>
<evidence type="ECO:0000313" key="1">
    <source>
        <dbReference type="EMBL" id="CAG8721211.1"/>
    </source>
</evidence>
<sequence>HTLKQLLSGEFKDQLFLDKDLANAIQQFRRSNIANSEQDPKNDALNLLKELQKIKENNPT</sequence>
<gene>
    <name evidence="1" type="ORF">RPERSI_LOCUS11312</name>
</gene>
<accession>A0ACA9PY03</accession>